<name>A0A6G7ZLR8_9SPHN</name>
<evidence type="ECO:0000256" key="1">
    <source>
        <dbReference type="SAM" id="Phobius"/>
    </source>
</evidence>
<reference evidence="2 3" key="1">
    <citation type="submission" date="2020-03" db="EMBL/GenBank/DDBJ databases">
        <title>Sphingomonas sp. nov., isolated from fish.</title>
        <authorList>
            <person name="Hyun D.-W."/>
            <person name="Bae J.-W."/>
        </authorList>
    </citation>
    <scope>NUCLEOTIDE SEQUENCE [LARGE SCALE GENOMIC DNA]</scope>
    <source>
        <strain evidence="2 3">HDW15C</strain>
    </source>
</reference>
<keyword evidence="1" id="KW-0812">Transmembrane</keyword>
<keyword evidence="1" id="KW-0472">Membrane</keyword>
<sequence>MVDETVWKRRFATFALLRLSGLAIFFLGVAIAFSDIIQPGGWPALGGLLAIAGLLEGLVMPRIAKRAWDREDAGEGRP</sequence>
<evidence type="ECO:0000313" key="3">
    <source>
        <dbReference type="Proteomes" id="UP000502502"/>
    </source>
</evidence>
<proteinExistence type="predicted"/>
<feature type="transmembrane region" description="Helical" evidence="1">
    <location>
        <begin position="40"/>
        <end position="60"/>
    </location>
</feature>
<gene>
    <name evidence="2" type="ORF">G7078_03375</name>
</gene>
<keyword evidence="1" id="KW-1133">Transmembrane helix</keyword>
<dbReference type="RefSeq" id="WP_166092997.1">
    <property type="nucleotide sequence ID" value="NZ_CP049871.1"/>
</dbReference>
<dbReference type="AlphaFoldDB" id="A0A6G7ZLR8"/>
<evidence type="ECO:0000313" key="2">
    <source>
        <dbReference type="EMBL" id="QIL01924.1"/>
    </source>
</evidence>
<dbReference type="Proteomes" id="UP000502502">
    <property type="component" value="Chromosome"/>
</dbReference>
<feature type="transmembrane region" description="Helical" evidence="1">
    <location>
        <begin position="12"/>
        <end position="34"/>
    </location>
</feature>
<dbReference type="KEGG" id="ssin:G7078_03375"/>
<keyword evidence="3" id="KW-1185">Reference proteome</keyword>
<organism evidence="2 3">
    <name type="scientific">Sphingomonas sinipercae</name>
    <dbReference type="NCBI Taxonomy" id="2714944"/>
    <lineage>
        <taxon>Bacteria</taxon>
        <taxon>Pseudomonadati</taxon>
        <taxon>Pseudomonadota</taxon>
        <taxon>Alphaproteobacteria</taxon>
        <taxon>Sphingomonadales</taxon>
        <taxon>Sphingomonadaceae</taxon>
        <taxon>Sphingomonas</taxon>
    </lineage>
</organism>
<dbReference type="EMBL" id="CP049871">
    <property type="protein sequence ID" value="QIL01924.1"/>
    <property type="molecule type" value="Genomic_DNA"/>
</dbReference>
<protein>
    <submittedName>
        <fullName evidence="2">Uncharacterized protein</fullName>
    </submittedName>
</protein>
<accession>A0A6G7ZLR8</accession>